<dbReference type="SMART" id="SM00912">
    <property type="entry name" value="Haemagg_act"/>
    <property type="match status" value="1"/>
</dbReference>
<accession>A0AAU8JGU1</accession>
<dbReference type="EMBL" id="CP159837">
    <property type="protein sequence ID" value="XCM38442.1"/>
    <property type="molecule type" value="Genomic_DNA"/>
</dbReference>
<name>A0AAU8JGU1_9CYAN</name>
<dbReference type="RefSeq" id="WP_354635820.1">
    <property type="nucleotide sequence ID" value="NZ_CP159837.1"/>
</dbReference>
<dbReference type="InterPro" id="IPR011050">
    <property type="entry name" value="Pectin_lyase_fold/virulence"/>
</dbReference>
<dbReference type="Pfam" id="PF05860">
    <property type="entry name" value="TPS"/>
    <property type="match status" value="1"/>
</dbReference>
<evidence type="ECO:0000313" key="3">
    <source>
        <dbReference type="EMBL" id="XCM38442.1"/>
    </source>
</evidence>
<evidence type="ECO:0000259" key="2">
    <source>
        <dbReference type="SMART" id="SM00912"/>
    </source>
</evidence>
<dbReference type="Gene3D" id="2.160.20.10">
    <property type="entry name" value="Single-stranded right-handed beta-helix, Pectin lyase-like"/>
    <property type="match status" value="2"/>
</dbReference>
<dbReference type="InterPro" id="IPR008638">
    <property type="entry name" value="FhaB/CdiA-like_TPS"/>
</dbReference>
<proteinExistence type="predicted"/>
<sequence length="1383" mass="144445">MKLPRHLFPGLIVMLSGWVLPWQSSTAQILPDSTLPGNSLVTPNGQIWEITGGTQAGGNLFHSFEKFSILTGETAFFNHSLDIQNIFSRVTGGSASEIDGLIRANGTANLFLLNPNGIMFGPNARLDIGGSFFASTVSNFKLADETELKIAPETAPILTVNVPIGLQNTSYSAGIVNTGQLAVKPAQNIGLLAGTIINTGQLWAPGGRVTIATVPNITESGDLSSSLFELPIFGEIETFGLNVTNTGAVTLGESGFFVETGDIAIAPGNQGVPSVQAGTATLLAAKNLSLIDAALYVTGDLNLLARDTVQVRDSIANPFYAQAGGNLHIQGNQGINLLVLNHPHTPFQSGAALHLVSDGTIFADAHFTSGGSFSILNLSGNPGNFVSLYDPIISSEEDVIIGNYTGPSLKIESMGSITAGNLVILEPDTTLQPSSDPDIPILRSSPALILRAGVDALQNPPTSIPSVVNSFPEAAIITSSTEVYANDFENSVGDEWSNRKTDITPLGDRRFLGQFGGIETVSLNLDNIPEHNQATVTFDLFVIRSWDGSKIDFGPDIWNLTIPNYITLVNTTFLNQEDAKNNTTFGQAYPNSLFEGNNPGYTGTQEINSLGYNFREHRNDALYSLIQIFPHSDSSLQLNFFSLLEEEIENESWGIDNVTVSVQEATTSSGNPLPSVVVDLPNFSTSGSRSPGSITVGNMITAGGPIVLSGTSDITVSGIVRSFGGNISFESRGDINTTAGNIDSRLDQKGGNIILKANGNIFTNQIESNGGTITLDSGGTIDTTAGRIQSRSSSNGGTITFNADGDIFAGSITSSGDQDAGDINLISHGKLFIDGAMTEEELTIRSDTFKSGTRGNINFTANSISVMNGAQVLTGTGLDGQQSRPEGEGGTVTITARDFVEVSGTSPDGLRFSFISTASGGNINPADLIINTQRLIVKDRGAIVTAAAGSGNGQGGDLIVNASESVELLGSSVPLLFPTGLSADTIGFSDEGDAGNLIVNTKRFIAHNGGAASASTAARSSNRQGGNLIINASEFVELSGSSVNGFASGLYAQTFGAGNGGNLIVNTPELIVRDGAVITVSSRNAGDSRLPFNLSVLEGLNIQGLDNMALLNSVLNVEATGDAGNIKIDANSIILDSQGSITGETKTGQGGNITVETDDLQLRNGSNISTTAGIAGAGGNGGNITIVMDILAALENSDIRANAFEGSGGNIQITTQGDFRSPDSEIDASSQFGIDGTVTFNIFGIDPTSGLLKLPQTPVDVTSLVDRRCTPSNPQQSSFINIGRGGKPATPRDPLSSNGGWVDSNFSEVSTTASVPTDQKSGFSSAILAESQERLTETRFLMPHNAIVEAQGWIFNEQGQIILVGQTDAATPDRFLPTPRCGE</sequence>
<reference evidence="3" key="1">
    <citation type="submission" date="2024-07" db="EMBL/GenBank/DDBJ databases">
        <authorList>
            <person name="Kim Y.J."/>
            <person name="Jeong J.Y."/>
        </authorList>
    </citation>
    <scope>NUCLEOTIDE SEQUENCE</scope>
    <source>
        <strain evidence="3">GIHE-MW2</strain>
    </source>
</reference>
<feature type="compositionally biased region" description="Polar residues" evidence="1">
    <location>
        <begin position="1270"/>
        <end position="1280"/>
    </location>
</feature>
<dbReference type="NCBIfam" id="TIGR01901">
    <property type="entry name" value="adhes_NPXG"/>
    <property type="match status" value="1"/>
</dbReference>
<organism evidence="3">
    <name type="scientific">Planktothricoides raciborskii GIHE-MW2</name>
    <dbReference type="NCBI Taxonomy" id="2792601"/>
    <lineage>
        <taxon>Bacteria</taxon>
        <taxon>Bacillati</taxon>
        <taxon>Cyanobacteriota</taxon>
        <taxon>Cyanophyceae</taxon>
        <taxon>Oscillatoriophycideae</taxon>
        <taxon>Oscillatoriales</taxon>
        <taxon>Oscillatoriaceae</taxon>
        <taxon>Planktothricoides</taxon>
    </lineage>
</organism>
<feature type="region of interest" description="Disordered" evidence="1">
    <location>
        <begin position="1270"/>
        <end position="1302"/>
    </location>
</feature>
<dbReference type="InterPro" id="IPR012334">
    <property type="entry name" value="Pectin_lyas_fold"/>
</dbReference>
<evidence type="ECO:0000256" key="1">
    <source>
        <dbReference type="SAM" id="MobiDB-lite"/>
    </source>
</evidence>
<dbReference type="SUPFAM" id="SSF51126">
    <property type="entry name" value="Pectin lyase-like"/>
    <property type="match status" value="4"/>
</dbReference>
<protein>
    <submittedName>
        <fullName evidence="3">Filamentous hemagglutinin N-terminal domain-containing protein</fullName>
    </submittedName>
</protein>
<gene>
    <name evidence="3" type="ORF">ABWT76_001292</name>
</gene>
<feature type="domain" description="Filamentous haemagglutinin FhaB/tRNA nuclease CdiA-like TPS" evidence="2">
    <location>
        <begin position="32"/>
        <end position="143"/>
    </location>
</feature>